<evidence type="ECO:0000256" key="1">
    <source>
        <dbReference type="ARBA" id="ARBA00022801"/>
    </source>
</evidence>
<protein>
    <submittedName>
        <fullName evidence="4">Alpha/Beta hydrolase protein</fullName>
    </submittedName>
</protein>
<keyword evidence="5" id="KW-1185">Reference proteome</keyword>
<dbReference type="Pfam" id="PF07859">
    <property type="entry name" value="Abhydrolase_3"/>
    <property type="match status" value="1"/>
</dbReference>
<dbReference type="SUPFAM" id="SSF53474">
    <property type="entry name" value="alpha/beta-Hydrolases"/>
    <property type="match status" value="1"/>
</dbReference>
<evidence type="ECO:0000256" key="2">
    <source>
        <dbReference type="SAM" id="MobiDB-lite"/>
    </source>
</evidence>
<dbReference type="Gene3D" id="3.40.50.1820">
    <property type="entry name" value="alpha/beta hydrolase"/>
    <property type="match status" value="1"/>
</dbReference>
<dbReference type="Proteomes" id="UP001610563">
    <property type="component" value="Unassembled WGS sequence"/>
</dbReference>
<reference evidence="4 5" key="1">
    <citation type="submission" date="2024-07" db="EMBL/GenBank/DDBJ databases">
        <title>Section-level genome sequencing and comparative genomics of Aspergillus sections Usti and Cavernicolus.</title>
        <authorList>
            <consortium name="Lawrence Berkeley National Laboratory"/>
            <person name="Nybo J.L."/>
            <person name="Vesth T.C."/>
            <person name="Theobald S."/>
            <person name="Frisvad J.C."/>
            <person name="Larsen T.O."/>
            <person name="Kjaerboelling I."/>
            <person name="Rothschild-Mancinelli K."/>
            <person name="Lyhne E.K."/>
            <person name="Kogle M.E."/>
            <person name="Barry K."/>
            <person name="Clum A."/>
            <person name="Na H."/>
            <person name="Ledsgaard L."/>
            <person name="Lin J."/>
            <person name="Lipzen A."/>
            <person name="Kuo A."/>
            <person name="Riley R."/>
            <person name="Mondo S."/>
            <person name="Labutti K."/>
            <person name="Haridas S."/>
            <person name="Pangalinan J."/>
            <person name="Salamov A.A."/>
            <person name="Simmons B.A."/>
            <person name="Magnuson J.K."/>
            <person name="Chen J."/>
            <person name="Drula E."/>
            <person name="Henrissat B."/>
            <person name="Wiebenga A."/>
            <person name="Lubbers R.J."/>
            <person name="Gomes A.C."/>
            <person name="Makela M.R."/>
            <person name="Stajich J."/>
            <person name="Grigoriev I.V."/>
            <person name="Mortensen U.H."/>
            <person name="De Vries R.P."/>
            <person name="Baker S.E."/>
            <person name="Andersen M.R."/>
        </authorList>
    </citation>
    <scope>NUCLEOTIDE SEQUENCE [LARGE SCALE GENOMIC DNA]</scope>
    <source>
        <strain evidence="4 5">CBS 209.92</strain>
    </source>
</reference>
<proteinExistence type="predicted"/>
<gene>
    <name evidence="4" type="ORF">BJX66DRAFT_347791</name>
</gene>
<accession>A0ABR4FP56</accession>
<comment type="caution">
    <text evidence="4">The sequence shown here is derived from an EMBL/GenBank/DDBJ whole genome shotgun (WGS) entry which is preliminary data.</text>
</comment>
<feature type="domain" description="Alpha/beta hydrolase fold-3" evidence="3">
    <location>
        <begin position="99"/>
        <end position="314"/>
    </location>
</feature>
<evidence type="ECO:0000313" key="5">
    <source>
        <dbReference type="Proteomes" id="UP001610563"/>
    </source>
</evidence>
<sequence length="345" mass="37562">MPLSSDLSLNVSKFRSENISEAAKSANHLQEERAAKGPRWYEVGAAEYREMREQGQTSLPAPEYLPDATDGAIPSRDHGRTIPIRVYKPDNGRPSRGVLLHVHGGGFIIGSHRHSDRILQVYANECQLTAISVGYRLAPEHPHPAAVHDCIDAASHLAEHGRELYGAPLQFIAGESAGGCLALLCVFDFLRSHPSHHLLGLVLFYGYFDLALGLPSVTTSTKCLMTNRVALQRYCDAYLPGIPESERRDASISPLYQDLPALLAQYRAVLPPALFVCGSEDPLLDDTLLMSIKWNTAGGEAVVKVYPGAAHGFLIISGLPVADEAKSDALRFIWEKLQGPHGDGL</sequence>
<dbReference type="PANTHER" id="PTHR48081">
    <property type="entry name" value="AB HYDROLASE SUPERFAMILY PROTEIN C4A8.06C"/>
    <property type="match status" value="1"/>
</dbReference>
<dbReference type="InterPro" id="IPR029058">
    <property type="entry name" value="AB_hydrolase_fold"/>
</dbReference>
<dbReference type="GO" id="GO:0016787">
    <property type="term" value="F:hydrolase activity"/>
    <property type="evidence" value="ECO:0007669"/>
    <property type="project" value="UniProtKB-KW"/>
</dbReference>
<evidence type="ECO:0000313" key="4">
    <source>
        <dbReference type="EMBL" id="KAL2784997.1"/>
    </source>
</evidence>
<dbReference type="InterPro" id="IPR013094">
    <property type="entry name" value="AB_hydrolase_3"/>
</dbReference>
<keyword evidence="1 4" id="KW-0378">Hydrolase</keyword>
<organism evidence="4 5">
    <name type="scientific">Aspergillus keveii</name>
    <dbReference type="NCBI Taxonomy" id="714993"/>
    <lineage>
        <taxon>Eukaryota</taxon>
        <taxon>Fungi</taxon>
        <taxon>Dikarya</taxon>
        <taxon>Ascomycota</taxon>
        <taxon>Pezizomycotina</taxon>
        <taxon>Eurotiomycetes</taxon>
        <taxon>Eurotiomycetidae</taxon>
        <taxon>Eurotiales</taxon>
        <taxon>Aspergillaceae</taxon>
        <taxon>Aspergillus</taxon>
        <taxon>Aspergillus subgen. Nidulantes</taxon>
    </lineage>
</organism>
<evidence type="ECO:0000259" key="3">
    <source>
        <dbReference type="Pfam" id="PF07859"/>
    </source>
</evidence>
<name>A0ABR4FP56_9EURO</name>
<dbReference type="EMBL" id="JBFTWV010000159">
    <property type="protein sequence ID" value="KAL2784997.1"/>
    <property type="molecule type" value="Genomic_DNA"/>
</dbReference>
<dbReference type="PANTHER" id="PTHR48081:SF8">
    <property type="entry name" value="ALPHA_BETA HYDROLASE FOLD-3 DOMAIN-CONTAINING PROTEIN-RELATED"/>
    <property type="match status" value="1"/>
</dbReference>
<feature type="region of interest" description="Disordered" evidence="2">
    <location>
        <begin position="59"/>
        <end position="78"/>
    </location>
</feature>
<dbReference type="InterPro" id="IPR050300">
    <property type="entry name" value="GDXG_lipolytic_enzyme"/>
</dbReference>